<protein>
    <submittedName>
        <fullName evidence="1">Uncharacterized protein</fullName>
    </submittedName>
</protein>
<evidence type="ECO:0000313" key="2">
    <source>
        <dbReference type="Proteomes" id="UP000014500"/>
    </source>
</evidence>
<reference evidence="2" key="1">
    <citation type="submission" date="2011-05" db="EMBL/GenBank/DDBJ databases">
        <authorList>
            <person name="Richards S.R."/>
            <person name="Qu J."/>
            <person name="Jiang H."/>
            <person name="Jhangiani S.N."/>
            <person name="Agravi P."/>
            <person name="Goodspeed R."/>
            <person name="Gross S."/>
            <person name="Mandapat C."/>
            <person name="Jackson L."/>
            <person name="Mathew T."/>
            <person name="Pu L."/>
            <person name="Thornton R."/>
            <person name="Saada N."/>
            <person name="Wilczek-Boney K.B."/>
            <person name="Lee S."/>
            <person name="Kovar C."/>
            <person name="Wu Y."/>
            <person name="Scherer S.E."/>
            <person name="Worley K.C."/>
            <person name="Muzny D.M."/>
            <person name="Gibbs R."/>
        </authorList>
    </citation>
    <scope>NUCLEOTIDE SEQUENCE</scope>
    <source>
        <strain evidence="2">Brora</strain>
    </source>
</reference>
<proteinExistence type="predicted"/>
<evidence type="ECO:0000313" key="1">
    <source>
        <dbReference type="EnsemblMetazoa" id="SMAR003909-PA"/>
    </source>
</evidence>
<dbReference type="EnsemblMetazoa" id="SMAR003909-RA">
    <property type="protein sequence ID" value="SMAR003909-PA"/>
    <property type="gene ID" value="SMAR003909"/>
</dbReference>
<accession>T1IS46</accession>
<keyword evidence="2" id="KW-1185">Reference proteome</keyword>
<organism evidence="1 2">
    <name type="scientific">Strigamia maritima</name>
    <name type="common">European centipede</name>
    <name type="synonym">Geophilus maritimus</name>
    <dbReference type="NCBI Taxonomy" id="126957"/>
    <lineage>
        <taxon>Eukaryota</taxon>
        <taxon>Metazoa</taxon>
        <taxon>Ecdysozoa</taxon>
        <taxon>Arthropoda</taxon>
        <taxon>Myriapoda</taxon>
        <taxon>Chilopoda</taxon>
        <taxon>Pleurostigmophora</taxon>
        <taxon>Geophilomorpha</taxon>
        <taxon>Linotaeniidae</taxon>
        <taxon>Strigamia</taxon>
    </lineage>
</organism>
<dbReference type="Proteomes" id="UP000014500">
    <property type="component" value="Unassembled WGS sequence"/>
</dbReference>
<dbReference type="HOGENOM" id="CLU_1930168_0_0_1"/>
<name>T1IS46_STRMM</name>
<reference evidence="1" key="2">
    <citation type="submission" date="2015-02" db="UniProtKB">
        <authorList>
            <consortium name="EnsemblMetazoa"/>
        </authorList>
    </citation>
    <scope>IDENTIFICATION</scope>
</reference>
<dbReference type="AlphaFoldDB" id="T1IS46"/>
<sequence length="131" mass="15661">MSAFLTPLHAVQRQIIHHLHPERIFTNQLHQHRLDTPLIIRQQRRSLNQRHMRNKLNSINNNADTRRLQPGQQTFGEPQKRFIRIIHLSEQHRPMKNIDAINTQLNKRRILQLRSKILHRLDSVHNGAQII</sequence>
<dbReference type="EMBL" id="AFFK01018906">
    <property type="status" value="NOT_ANNOTATED_CDS"/>
    <property type="molecule type" value="Genomic_DNA"/>
</dbReference>